<dbReference type="EMBL" id="BBJS01000030">
    <property type="protein sequence ID" value="GAN13924.1"/>
    <property type="molecule type" value="Genomic_DNA"/>
</dbReference>
<dbReference type="GeneID" id="78528904"/>
<comment type="caution">
    <text evidence="2">The sequence shown here is derived from an EMBL/GenBank/DDBJ whole genome shotgun (WGS) entry which is preliminary data.</text>
</comment>
<evidence type="ECO:0000256" key="1">
    <source>
        <dbReference type="SAM" id="Phobius"/>
    </source>
</evidence>
<keyword evidence="1" id="KW-1133">Transmembrane helix</keyword>
<keyword evidence="1" id="KW-0472">Membrane</keyword>
<keyword evidence="3" id="KW-1185">Reference proteome</keyword>
<evidence type="ECO:0000313" key="3">
    <source>
        <dbReference type="Proteomes" id="UP000032025"/>
    </source>
</evidence>
<protein>
    <submittedName>
        <fullName evidence="2">DNA, contig: SP630</fullName>
    </submittedName>
</protein>
<dbReference type="RefSeq" id="WP_037569153.1">
    <property type="nucleotide sequence ID" value="NZ_BBJS01000030.1"/>
</dbReference>
<dbReference type="AlphaFoldDB" id="A0A0C9N2X3"/>
<dbReference type="Proteomes" id="UP000032025">
    <property type="component" value="Unassembled WGS sequence"/>
</dbReference>
<organism evidence="2 3">
    <name type="scientific">Sphingomonas paucimobilis NBRC 13935</name>
    <dbReference type="NCBI Taxonomy" id="1219050"/>
    <lineage>
        <taxon>Bacteria</taxon>
        <taxon>Pseudomonadati</taxon>
        <taxon>Pseudomonadota</taxon>
        <taxon>Alphaproteobacteria</taxon>
        <taxon>Sphingomonadales</taxon>
        <taxon>Sphingomonadaceae</taxon>
        <taxon>Sphingomonas</taxon>
    </lineage>
</organism>
<sequence length="101" mass="11066">MKRRLPLVFRVSAILLLTALIAGQWWQRQPAGTIAGWVPAMAEVHCPAAAIHRSGTIVDSARTLDDWGYAVIGNAIFRDGRDRCRVRKGRSGGAERSPGEK</sequence>
<proteinExistence type="predicted"/>
<gene>
    <name evidence="2" type="ORF">SP6_30_00640</name>
</gene>
<keyword evidence="1" id="KW-0812">Transmembrane</keyword>
<accession>A0A0C9N2X3</accession>
<name>A0A0C9N2X3_SPHPI</name>
<feature type="transmembrane region" description="Helical" evidence="1">
    <location>
        <begin position="7"/>
        <end position="26"/>
    </location>
</feature>
<reference evidence="2 3" key="1">
    <citation type="submission" date="2014-08" db="EMBL/GenBank/DDBJ databases">
        <title>Whole genome shotgun sequence of Sphingomonas paucimobilis NBRC 13935.</title>
        <authorList>
            <person name="Hosoyama A."/>
            <person name="Hashimoto M."/>
            <person name="Hosoyama Y."/>
            <person name="Noguchi M."/>
            <person name="Uohara A."/>
            <person name="Ohji S."/>
            <person name="Katano-Makiyama Y."/>
            <person name="Ichikawa N."/>
            <person name="Kimura A."/>
            <person name="Yamazoe A."/>
            <person name="Fujita N."/>
        </authorList>
    </citation>
    <scope>NUCLEOTIDE SEQUENCE [LARGE SCALE GENOMIC DNA]</scope>
    <source>
        <strain evidence="2 3">NBRC 13935</strain>
    </source>
</reference>
<evidence type="ECO:0000313" key="2">
    <source>
        <dbReference type="EMBL" id="GAN13924.1"/>
    </source>
</evidence>